<proteinExistence type="inferred from homology"/>
<dbReference type="InterPro" id="IPR040450">
    <property type="entry name" value="TFIIF_beta_HTH"/>
</dbReference>
<dbReference type="InterPro" id="IPR040504">
    <property type="entry name" value="TFIIF_beta_N"/>
</dbReference>
<dbReference type="InterPro" id="IPR036390">
    <property type="entry name" value="WH_DNA-bd_sf"/>
</dbReference>
<dbReference type="Pfam" id="PF02270">
    <property type="entry name" value="TFIIF_beta"/>
    <property type="match status" value="1"/>
</dbReference>
<dbReference type="InterPro" id="IPR036388">
    <property type="entry name" value="WH-like_DNA-bd_sf"/>
</dbReference>
<evidence type="ECO:0000313" key="10">
    <source>
        <dbReference type="Proteomes" id="UP001497392"/>
    </source>
</evidence>
<dbReference type="InterPro" id="IPR011039">
    <property type="entry name" value="TFIIF_interaction"/>
</dbReference>
<sequence>MAALMDVDTPNASTSYPLHTENGQRAVWLLKVPKFIATQWRQECQKAASSESEEPHSLGKVRITKSTGKASAGGMELVLPASDSTGQQRSFAMRETTDNSAPSFMFAALDGRLSVQGQVKRKYDVAMGSAGAQSSVDPEYQRMNKERSQAAAARNRTLQVIEPPKKVAQTRAVPSMARGQKISFGNKAAPKKKFEKGQFERRARMEADRLESLLFQLFEREERWTLQRLVEQTDQPAAYLKEILPKIARLNRSGPHARLWELQSQYKTQAGDQ</sequence>
<feature type="domain" description="TFIIF beta subunit HTH" evidence="7">
    <location>
        <begin position="203"/>
        <end position="267"/>
    </location>
</feature>
<comment type="similarity">
    <text evidence="2">Belongs to the TFIIF beta subunit family.</text>
</comment>
<keyword evidence="4" id="KW-0238">DNA-binding</keyword>
<dbReference type="PANTHER" id="PTHR10445">
    <property type="entry name" value="GENERAL TRANSCRIPTION FACTOR IIF SUBUNIT 2"/>
    <property type="match status" value="1"/>
</dbReference>
<dbReference type="InterPro" id="IPR003196">
    <property type="entry name" value="TFIIF_beta"/>
</dbReference>
<dbReference type="Gene3D" id="1.10.10.10">
    <property type="entry name" value="Winged helix-like DNA-binding domain superfamily/Winged helix DNA-binding domain"/>
    <property type="match status" value="1"/>
</dbReference>
<gene>
    <name evidence="9" type="primary">g6410</name>
    <name evidence="9" type="ORF">VP750_LOCUS5491</name>
</gene>
<evidence type="ECO:0000313" key="9">
    <source>
        <dbReference type="EMBL" id="CAL5223832.1"/>
    </source>
</evidence>
<evidence type="ECO:0000256" key="4">
    <source>
        <dbReference type="ARBA" id="ARBA00023125"/>
    </source>
</evidence>
<dbReference type="EMBL" id="CAXHTA020000009">
    <property type="protein sequence ID" value="CAL5223832.1"/>
    <property type="molecule type" value="Genomic_DNA"/>
</dbReference>
<reference evidence="9 10" key="1">
    <citation type="submission" date="2024-06" db="EMBL/GenBank/DDBJ databases">
        <authorList>
            <person name="Kraege A."/>
            <person name="Thomma B."/>
        </authorList>
    </citation>
    <scope>NUCLEOTIDE SEQUENCE [LARGE SCALE GENOMIC DNA]</scope>
</reference>
<accession>A0ABP1G1W7</accession>
<evidence type="ECO:0000256" key="1">
    <source>
        <dbReference type="ARBA" id="ARBA00004123"/>
    </source>
</evidence>
<protein>
    <submittedName>
        <fullName evidence="9">G6410 protein</fullName>
    </submittedName>
</protein>
<keyword evidence="3" id="KW-0805">Transcription regulation</keyword>
<dbReference type="SUPFAM" id="SSF50916">
    <property type="entry name" value="Rap30/74 interaction domains"/>
    <property type="match status" value="1"/>
</dbReference>
<evidence type="ECO:0000256" key="3">
    <source>
        <dbReference type="ARBA" id="ARBA00023015"/>
    </source>
</evidence>
<keyword evidence="10" id="KW-1185">Reference proteome</keyword>
<comment type="caution">
    <text evidence="9">The sequence shown here is derived from an EMBL/GenBank/DDBJ whole genome shotgun (WGS) entry which is preliminary data.</text>
</comment>
<keyword evidence="5" id="KW-0804">Transcription</keyword>
<dbReference type="Pfam" id="PF17683">
    <property type="entry name" value="TFIIF_beta_N"/>
    <property type="match status" value="1"/>
</dbReference>
<comment type="subcellular location">
    <subcellularLocation>
        <location evidence="1">Nucleus</location>
    </subcellularLocation>
</comment>
<feature type="domain" description="TFIIF beta subunit N-terminal" evidence="8">
    <location>
        <begin position="25"/>
        <end position="147"/>
    </location>
</feature>
<evidence type="ECO:0000259" key="8">
    <source>
        <dbReference type="Pfam" id="PF17683"/>
    </source>
</evidence>
<evidence type="ECO:0000256" key="6">
    <source>
        <dbReference type="ARBA" id="ARBA00023242"/>
    </source>
</evidence>
<dbReference type="SUPFAM" id="SSF46785">
    <property type="entry name" value="Winged helix' DNA-binding domain"/>
    <property type="match status" value="1"/>
</dbReference>
<evidence type="ECO:0000256" key="5">
    <source>
        <dbReference type="ARBA" id="ARBA00023163"/>
    </source>
</evidence>
<evidence type="ECO:0000259" key="7">
    <source>
        <dbReference type="Pfam" id="PF02270"/>
    </source>
</evidence>
<dbReference type="PANTHER" id="PTHR10445:SF0">
    <property type="entry name" value="GENERAL TRANSCRIPTION FACTOR IIF SUBUNIT 2"/>
    <property type="match status" value="1"/>
</dbReference>
<organism evidence="9 10">
    <name type="scientific">Coccomyxa viridis</name>
    <dbReference type="NCBI Taxonomy" id="1274662"/>
    <lineage>
        <taxon>Eukaryota</taxon>
        <taxon>Viridiplantae</taxon>
        <taxon>Chlorophyta</taxon>
        <taxon>core chlorophytes</taxon>
        <taxon>Trebouxiophyceae</taxon>
        <taxon>Trebouxiophyceae incertae sedis</taxon>
        <taxon>Coccomyxaceae</taxon>
        <taxon>Coccomyxa</taxon>
    </lineage>
</organism>
<keyword evidence="6" id="KW-0539">Nucleus</keyword>
<dbReference type="Proteomes" id="UP001497392">
    <property type="component" value="Unassembled WGS sequence"/>
</dbReference>
<name>A0ABP1G1W7_9CHLO</name>
<evidence type="ECO:0000256" key="2">
    <source>
        <dbReference type="ARBA" id="ARBA00009543"/>
    </source>
</evidence>